<sequence length="508" mass="57361">MLGIICLLGIGQGLVFLCFSYVSAADLWFCIFKPQIRKAVALRRRHLTRYNDTIELSISAELNIIVNDAIKGLSCNFRDYRCYIECSFHNFFENENFTTSKKMFVHVKNDANTTVDFIIEDGNSSCTVIACLQNDIDNLLKRKEERMKIPHDLFNIPNIKKSCSRNFSGYVNYTRVEKKAINSVIQMSSQSQIYSGEDLALSVVKMDLNTTNQSVAVAAPLLFDQSTQIETWIPVEAFQDVSKEQPKVGIVTYSSDEQFTSLRNVVLVSKVIRIEVPDRDIVNLAKRLAIHFPVNMTTNFTISCQFFDEKATNTWKTTGCNTTLINSSFVQCLCNHMTPFAVLLTELEIDQYHWKILSIISYIGCGLSAFFCGCSILSYIVDRNGRKEVSRSIHVSLSAALFLLNITFMLSEWAATINQDGVCVFVAVAIHYSLLCCFTWMAIEALHLYLLLVRVFNIYIQHYMAKLSLIGWGVPAVVVVGLLIPFATKPFYGTKEMPFSDSGSSSKM</sequence>
<dbReference type="InterPro" id="IPR057244">
    <property type="entry name" value="GAIN_B"/>
</dbReference>
<evidence type="ECO:0000259" key="7">
    <source>
        <dbReference type="PROSITE" id="PS50221"/>
    </source>
</evidence>
<dbReference type="InterPro" id="IPR000203">
    <property type="entry name" value="GPS"/>
</dbReference>
<evidence type="ECO:0000256" key="5">
    <source>
        <dbReference type="ARBA" id="ARBA00023157"/>
    </source>
</evidence>
<organism evidence="9 10">
    <name type="scientific">Triplophysa rosa</name>
    <name type="common">Cave loach</name>
    <dbReference type="NCBI Taxonomy" id="992332"/>
    <lineage>
        <taxon>Eukaryota</taxon>
        <taxon>Metazoa</taxon>
        <taxon>Chordata</taxon>
        <taxon>Craniata</taxon>
        <taxon>Vertebrata</taxon>
        <taxon>Euteleostomi</taxon>
        <taxon>Actinopterygii</taxon>
        <taxon>Neopterygii</taxon>
        <taxon>Teleostei</taxon>
        <taxon>Ostariophysi</taxon>
        <taxon>Cypriniformes</taxon>
        <taxon>Nemacheilidae</taxon>
        <taxon>Triplophysa</taxon>
    </lineage>
</organism>
<evidence type="ECO:0000256" key="4">
    <source>
        <dbReference type="ARBA" id="ARBA00023136"/>
    </source>
</evidence>
<keyword evidence="2 6" id="KW-0812">Transmembrane</keyword>
<feature type="transmembrane region" description="Helical" evidence="6">
    <location>
        <begin position="430"/>
        <end position="452"/>
    </location>
</feature>
<gene>
    <name evidence="9" type="ORF">IRJ41_005405</name>
</gene>
<dbReference type="Pfam" id="PF00002">
    <property type="entry name" value="7tm_2"/>
    <property type="match status" value="1"/>
</dbReference>
<dbReference type="InterPro" id="IPR046338">
    <property type="entry name" value="GAIN_dom_sf"/>
</dbReference>
<evidence type="ECO:0000256" key="3">
    <source>
        <dbReference type="ARBA" id="ARBA00022989"/>
    </source>
</evidence>
<keyword evidence="3 6" id="KW-1133">Transmembrane helix</keyword>
<dbReference type="GO" id="GO:0005886">
    <property type="term" value="C:plasma membrane"/>
    <property type="evidence" value="ECO:0007669"/>
    <property type="project" value="TreeGrafter"/>
</dbReference>
<keyword evidence="5" id="KW-1015">Disulfide bond</keyword>
<feature type="transmembrane region" description="Helical" evidence="6">
    <location>
        <begin position="464"/>
        <end position="487"/>
    </location>
</feature>
<dbReference type="GO" id="GO:0007166">
    <property type="term" value="P:cell surface receptor signaling pathway"/>
    <property type="evidence" value="ECO:0007669"/>
    <property type="project" value="InterPro"/>
</dbReference>
<dbReference type="SMART" id="SM00303">
    <property type="entry name" value="GPS"/>
    <property type="match status" value="1"/>
</dbReference>
<evidence type="ECO:0000313" key="10">
    <source>
        <dbReference type="Proteomes" id="UP001059041"/>
    </source>
</evidence>
<evidence type="ECO:0000256" key="1">
    <source>
        <dbReference type="ARBA" id="ARBA00004141"/>
    </source>
</evidence>
<dbReference type="GO" id="GO:0007189">
    <property type="term" value="P:adenylate cyclase-activating G protein-coupled receptor signaling pathway"/>
    <property type="evidence" value="ECO:0007669"/>
    <property type="project" value="TreeGrafter"/>
</dbReference>
<protein>
    <submittedName>
        <fullName evidence="9">G-protein coupled receptor 114</fullName>
    </submittedName>
</protein>
<dbReference type="Proteomes" id="UP001059041">
    <property type="component" value="Linkage Group LG1"/>
</dbReference>
<keyword evidence="4 6" id="KW-0472">Membrane</keyword>
<reference evidence="9" key="1">
    <citation type="submission" date="2021-02" db="EMBL/GenBank/DDBJ databases">
        <title>Comparative genomics reveals that relaxation of natural selection precedes convergent phenotypic evolution of cavefish.</title>
        <authorList>
            <person name="Peng Z."/>
        </authorList>
    </citation>
    <scope>NUCLEOTIDE SEQUENCE</scope>
    <source>
        <tissue evidence="9">Muscle</tissue>
    </source>
</reference>
<proteinExistence type="predicted"/>
<dbReference type="EMBL" id="JAFHDT010000001">
    <property type="protein sequence ID" value="KAI7813977.1"/>
    <property type="molecule type" value="Genomic_DNA"/>
</dbReference>
<accession>A0A9W7X3L8</accession>
<dbReference type="Gene3D" id="1.20.1070.10">
    <property type="entry name" value="Rhodopsin 7-helix transmembrane proteins"/>
    <property type="match status" value="1"/>
</dbReference>
<dbReference type="AlphaFoldDB" id="A0A9W7X3L8"/>
<comment type="subcellular location">
    <subcellularLocation>
        <location evidence="1">Membrane</location>
        <topology evidence="1">Multi-pass membrane protein</topology>
    </subcellularLocation>
</comment>
<dbReference type="PANTHER" id="PTHR12011">
    <property type="entry name" value="ADHESION G-PROTEIN COUPLED RECEPTOR"/>
    <property type="match status" value="1"/>
</dbReference>
<feature type="transmembrane region" description="Helical" evidence="6">
    <location>
        <begin position="393"/>
        <end position="410"/>
    </location>
</feature>
<feature type="transmembrane region" description="Helical" evidence="6">
    <location>
        <begin position="359"/>
        <end position="381"/>
    </location>
</feature>
<dbReference type="InterPro" id="IPR017981">
    <property type="entry name" value="GPCR_2-like_7TM"/>
</dbReference>
<dbReference type="PROSITE" id="PS50221">
    <property type="entry name" value="GAIN_B"/>
    <property type="match status" value="1"/>
</dbReference>
<dbReference type="GO" id="GO:0004930">
    <property type="term" value="F:G protein-coupled receptor activity"/>
    <property type="evidence" value="ECO:0007669"/>
    <property type="project" value="InterPro"/>
</dbReference>
<feature type="domain" description="GAIN-B" evidence="7">
    <location>
        <begin position="209"/>
        <end position="350"/>
    </location>
</feature>
<dbReference type="PANTHER" id="PTHR12011:SF454">
    <property type="entry name" value="ADHESION G-PROTEIN COUPLED RECEPTOR G5-LIKE"/>
    <property type="match status" value="1"/>
</dbReference>
<comment type="caution">
    <text evidence="9">The sequence shown here is derived from an EMBL/GenBank/DDBJ whole genome shotgun (WGS) entry which is preliminary data.</text>
</comment>
<evidence type="ECO:0000256" key="2">
    <source>
        <dbReference type="ARBA" id="ARBA00022692"/>
    </source>
</evidence>
<dbReference type="Gene3D" id="2.60.220.50">
    <property type="match status" value="1"/>
</dbReference>
<evidence type="ECO:0000259" key="8">
    <source>
        <dbReference type="PROSITE" id="PS50261"/>
    </source>
</evidence>
<name>A0A9W7X3L8_TRIRA</name>
<dbReference type="Pfam" id="PF01825">
    <property type="entry name" value="GPS"/>
    <property type="match status" value="1"/>
</dbReference>
<feature type="domain" description="G-protein coupled receptors family 2 profile 2" evidence="8">
    <location>
        <begin position="357"/>
        <end position="480"/>
    </location>
</feature>
<keyword evidence="9" id="KW-0675">Receptor</keyword>
<dbReference type="InterPro" id="IPR000832">
    <property type="entry name" value="GPCR_2_secretin-like"/>
</dbReference>
<keyword evidence="10" id="KW-1185">Reference proteome</keyword>
<evidence type="ECO:0000256" key="6">
    <source>
        <dbReference type="SAM" id="Phobius"/>
    </source>
</evidence>
<dbReference type="PROSITE" id="PS50261">
    <property type="entry name" value="G_PROTEIN_RECEP_F2_4"/>
    <property type="match status" value="1"/>
</dbReference>
<evidence type="ECO:0000313" key="9">
    <source>
        <dbReference type="EMBL" id="KAI7813977.1"/>
    </source>
</evidence>